<dbReference type="WBParaSite" id="MBELARI_LOCUS4354.1">
    <property type="protein sequence ID" value="MBELARI_LOCUS4354.1"/>
    <property type="gene ID" value="MBELARI_LOCUS4354"/>
</dbReference>
<feature type="chain" id="PRO_5041985977" evidence="2">
    <location>
        <begin position="24"/>
        <end position="145"/>
    </location>
</feature>
<feature type="signal peptide" evidence="2">
    <location>
        <begin position="1"/>
        <end position="23"/>
    </location>
</feature>
<feature type="region of interest" description="Disordered" evidence="1">
    <location>
        <begin position="26"/>
        <end position="145"/>
    </location>
</feature>
<evidence type="ECO:0000256" key="2">
    <source>
        <dbReference type="SAM" id="SignalP"/>
    </source>
</evidence>
<keyword evidence="2" id="KW-0732">Signal</keyword>
<dbReference type="Proteomes" id="UP000887575">
    <property type="component" value="Unassembled WGS sequence"/>
</dbReference>
<protein>
    <submittedName>
        <fullName evidence="4">Lipoprotein</fullName>
    </submittedName>
</protein>
<organism evidence="3 4">
    <name type="scientific">Mesorhabditis belari</name>
    <dbReference type="NCBI Taxonomy" id="2138241"/>
    <lineage>
        <taxon>Eukaryota</taxon>
        <taxon>Metazoa</taxon>
        <taxon>Ecdysozoa</taxon>
        <taxon>Nematoda</taxon>
        <taxon>Chromadorea</taxon>
        <taxon>Rhabditida</taxon>
        <taxon>Rhabditina</taxon>
        <taxon>Rhabditomorpha</taxon>
        <taxon>Rhabditoidea</taxon>
        <taxon>Rhabditidae</taxon>
        <taxon>Mesorhabditinae</taxon>
        <taxon>Mesorhabditis</taxon>
    </lineage>
</organism>
<reference evidence="4" key="1">
    <citation type="submission" date="2024-02" db="UniProtKB">
        <authorList>
            <consortium name="WormBaseParasite"/>
        </authorList>
    </citation>
    <scope>IDENTIFICATION</scope>
</reference>
<dbReference type="AlphaFoldDB" id="A0AAF3FBV2"/>
<evidence type="ECO:0000313" key="3">
    <source>
        <dbReference type="Proteomes" id="UP000887575"/>
    </source>
</evidence>
<feature type="compositionally biased region" description="Basic and acidic residues" evidence="1">
    <location>
        <begin position="26"/>
        <end position="35"/>
    </location>
</feature>
<keyword evidence="3" id="KW-1185">Reference proteome</keyword>
<sequence>MWHFMLIFLYVLFLASLVLVGCGKSKDPETAEKAQRPVVYAKTTPPTRVILPAPSSGSETEKELENAEKKAEEKYSKTPLKAQNGKGKSVSGESSEKLEPKVIPRTQKAKWIANTKVTRKKNDYPTVDDVPSDWGDDPMTEQKKQ</sequence>
<name>A0AAF3FBV2_9BILA</name>
<feature type="compositionally biased region" description="Acidic residues" evidence="1">
    <location>
        <begin position="130"/>
        <end position="139"/>
    </location>
</feature>
<evidence type="ECO:0000256" key="1">
    <source>
        <dbReference type="SAM" id="MobiDB-lite"/>
    </source>
</evidence>
<evidence type="ECO:0000313" key="4">
    <source>
        <dbReference type="WBParaSite" id="MBELARI_LOCUS4354.1"/>
    </source>
</evidence>
<proteinExistence type="predicted"/>
<accession>A0AAF3FBV2</accession>
<feature type="compositionally biased region" description="Basic and acidic residues" evidence="1">
    <location>
        <begin position="59"/>
        <end position="76"/>
    </location>
</feature>